<reference evidence="2" key="2">
    <citation type="journal article" date="2021" name="Front. Microbiol.">
        <title>Comprehensive Comparative Genomics and Phenotyping of Methylobacterium Species.</title>
        <authorList>
            <person name="Alessa O."/>
            <person name="Ogura Y."/>
            <person name="Fujitani Y."/>
            <person name="Takami H."/>
            <person name="Hayashi T."/>
            <person name="Sahin N."/>
            <person name="Tani A."/>
        </authorList>
    </citation>
    <scope>NUCLEOTIDE SEQUENCE</scope>
    <source>
        <strain evidence="2">DSM 22415</strain>
    </source>
</reference>
<feature type="domain" description="TniQ" evidence="1">
    <location>
        <begin position="6"/>
        <end position="139"/>
    </location>
</feature>
<name>A0A564G5E8_9HYPH</name>
<dbReference type="RefSeq" id="WP_144767101.1">
    <property type="nucleotide sequence ID" value="NZ_BPQI01000248.1"/>
</dbReference>
<dbReference type="InterPro" id="IPR009492">
    <property type="entry name" value="TniQ"/>
</dbReference>
<accession>A0A564G5E8</accession>
<dbReference type="Pfam" id="PF06527">
    <property type="entry name" value="TniQ"/>
    <property type="match status" value="1"/>
</dbReference>
<reference evidence="2" key="3">
    <citation type="submission" date="2021-08" db="EMBL/GenBank/DDBJ databases">
        <authorList>
            <person name="Tani A."/>
            <person name="Ola A."/>
            <person name="Ogura Y."/>
            <person name="Katsura K."/>
            <person name="Hayashi T."/>
        </authorList>
    </citation>
    <scope>NUCLEOTIDE SEQUENCE</scope>
    <source>
        <strain evidence="2">DSM 22415</strain>
    </source>
</reference>
<dbReference type="EMBL" id="CABFVH010000039">
    <property type="protein sequence ID" value="VUF14781.1"/>
    <property type="molecule type" value="Genomic_DNA"/>
</dbReference>
<evidence type="ECO:0000313" key="4">
    <source>
        <dbReference type="Proteomes" id="UP000401717"/>
    </source>
</evidence>
<proteinExistence type="predicted"/>
<dbReference type="Proteomes" id="UP001055303">
    <property type="component" value="Unassembled WGS sequence"/>
</dbReference>
<organism evidence="3 4">
    <name type="scientific">Methylobacterium dankookense</name>
    <dbReference type="NCBI Taxonomy" id="560405"/>
    <lineage>
        <taxon>Bacteria</taxon>
        <taxon>Pseudomonadati</taxon>
        <taxon>Pseudomonadota</taxon>
        <taxon>Alphaproteobacteria</taxon>
        <taxon>Hyphomicrobiales</taxon>
        <taxon>Methylobacteriaceae</taxon>
        <taxon>Methylobacterium</taxon>
    </lineage>
</organism>
<dbReference type="OrthoDB" id="7970250at2"/>
<evidence type="ECO:0000313" key="3">
    <source>
        <dbReference type="EMBL" id="VUF14781.1"/>
    </source>
</evidence>
<reference evidence="3 4" key="1">
    <citation type="submission" date="2019-06" db="EMBL/GenBank/DDBJ databases">
        <authorList>
            <person name="Rodrigo-Torres L."/>
            <person name="Arahal R. D."/>
            <person name="Lucena T."/>
        </authorList>
    </citation>
    <scope>NUCLEOTIDE SEQUENCE [LARGE SCALE GENOMIC DNA]</scope>
    <source>
        <strain evidence="3 4">SW08-7</strain>
    </source>
</reference>
<evidence type="ECO:0000313" key="2">
    <source>
        <dbReference type="EMBL" id="GJD59724.1"/>
    </source>
</evidence>
<sequence>MASLALRVRFREEEPAYGLLARLALRHRRADLRTFAGDVGLSYQDTVGGSAASLIAELAGFEPGLVRSWTTTPDWHARHFRGEKFHNNDWFVHAERRVCVACLRDDLSLHGEAAAPYACCHRRCWWDLRAIDVCPRHSAWLVDRCPSCGRHLTLLPADVRFCECGADLARVEPERVDPLDARADAYILGRLLGRPHRAVPLLDAMPLGQATALMFSLGWQVGNNRYRAGSGRHADGASPAPWPEITKGTLWKRGASREAKLSAKMASFRILRHWPRAYWRFLDSLFRLAKDNLGSSARRDDGSSRAYRLFGHRLDGWNLPGAQPLREEYERHFLANVPAGPKTVIFGCPAEASRWVTLGYANETCGLTPWSGELYPILYDLGVVGPGKVNHTRVKLARSLLPTVKEMYDDALTRTQAAHLLGVSLNGVSTLQAAGYLSTQDNPHDKSSYRYSRVEIEYLLFDIAGSAPVLAAADTIDLIDAAAATQFTDGHGFLGLERLLRALTRRTVPLAGLRDRGQGLSRILLKRSDVEGLMAQRRPAQAPTRDQVCKLLGIGGATFQFLVREGVLKTSGSDRRSRRATPESVETFQRGYISAVKIGQMLGLHFIAVYHLMRRRGYKPAFDPDRARGRIYRRTDALRAFLKKLPTQGVQTVPTVTNGAG</sequence>
<evidence type="ECO:0000259" key="1">
    <source>
        <dbReference type="Pfam" id="PF06527"/>
    </source>
</evidence>
<dbReference type="AlphaFoldDB" id="A0A564G5E8"/>
<gene>
    <name evidence="2" type="ORF">IFDJLNFL_5655</name>
    <name evidence="3" type="ORF">MTDSW087_04506</name>
</gene>
<dbReference type="Proteomes" id="UP000401717">
    <property type="component" value="Unassembled WGS sequence"/>
</dbReference>
<dbReference type="EMBL" id="BPQI01000248">
    <property type="protein sequence ID" value="GJD59724.1"/>
    <property type="molecule type" value="Genomic_DNA"/>
</dbReference>
<protein>
    <recommendedName>
        <fullName evidence="1">TniQ domain-containing protein</fullName>
    </recommendedName>
</protein>
<evidence type="ECO:0000313" key="5">
    <source>
        <dbReference type="Proteomes" id="UP001055303"/>
    </source>
</evidence>
<keyword evidence="5" id="KW-1185">Reference proteome</keyword>